<dbReference type="RefSeq" id="WP_167016170.1">
    <property type="nucleotide sequence ID" value="NZ_VWXF01000006.1"/>
</dbReference>
<dbReference type="InterPro" id="IPR030923">
    <property type="entry name" value="LptG"/>
</dbReference>
<feature type="transmembrane region" description="Helical" evidence="9">
    <location>
        <begin position="327"/>
        <end position="353"/>
    </location>
</feature>
<evidence type="ECO:0000313" key="10">
    <source>
        <dbReference type="EMBL" id="NIF22905.1"/>
    </source>
</evidence>
<feature type="transmembrane region" description="Helical" evidence="9">
    <location>
        <begin position="12"/>
        <end position="33"/>
    </location>
</feature>
<evidence type="ECO:0000256" key="8">
    <source>
        <dbReference type="ARBA" id="ARBA00026081"/>
    </source>
</evidence>
<evidence type="ECO:0000313" key="11">
    <source>
        <dbReference type="Proteomes" id="UP001515683"/>
    </source>
</evidence>
<evidence type="ECO:0000256" key="3">
    <source>
        <dbReference type="ARBA" id="ARBA00007725"/>
    </source>
</evidence>
<accession>A0ABX0RC38</accession>
<organism evidence="10 11">
    <name type="scientific">Candidatus Pantoea multigeneris</name>
    <dbReference type="NCBI Taxonomy" id="2608357"/>
    <lineage>
        <taxon>Bacteria</taxon>
        <taxon>Pseudomonadati</taxon>
        <taxon>Pseudomonadota</taxon>
        <taxon>Gammaproteobacteria</taxon>
        <taxon>Enterobacterales</taxon>
        <taxon>Erwiniaceae</taxon>
        <taxon>Pantoea</taxon>
    </lineage>
</organism>
<keyword evidence="5 9" id="KW-0812">Transmembrane</keyword>
<evidence type="ECO:0000256" key="6">
    <source>
        <dbReference type="ARBA" id="ARBA00022989"/>
    </source>
</evidence>
<gene>
    <name evidence="10" type="primary">lptG</name>
    <name evidence="10" type="ORF">F3J40_15005</name>
</gene>
<dbReference type="PANTHER" id="PTHR33529:SF2">
    <property type="entry name" value="LIPOPOLYSACCHARIDE EXPORT SYSTEM PERMEASE PROTEIN LPTG"/>
    <property type="match status" value="1"/>
</dbReference>
<dbReference type="PANTHER" id="PTHR33529">
    <property type="entry name" value="SLR0882 PROTEIN-RELATED"/>
    <property type="match status" value="1"/>
</dbReference>
<evidence type="ECO:0000256" key="9">
    <source>
        <dbReference type="SAM" id="Phobius"/>
    </source>
</evidence>
<dbReference type="EMBL" id="VWXF01000006">
    <property type="protein sequence ID" value="NIF22905.1"/>
    <property type="molecule type" value="Genomic_DNA"/>
</dbReference>
<keyword evidence="4" id="KW-1003">Cell membrane</keyword>
<sequence length="359" mass="39670">MNIFSRYLMRNIFIGFAAAAGLLLPLFSTFNLINELEDVSRGGYRWSQALAVVIMTLPRTLIDLGPFIALLGGIVGLGQLAKNLELTAIRSAGVSILRIAMVALSAGVILTLALAVLDEWVASPLQQRALQLKNTAMAQAGQSDSAINTLWARKDNQYVTVKALDNHQQPVGIEIFKYAPDLSLTSYIYAASAQMGADGIWQLHNVQLKNWQQEEETTQSLKEMPWHSLFTGMSLTELTLPAQSFSLTQLHRYIGYLNQTGQPSREYNSAQWQKLGKPVLILAMILLAIPFTFSNPRSTGVASRLAIAVIVGLITYVSYQITLNLGLLLSINVLLSTLALPVIWLLVALWLVYRFDQQH</sequence>
<evidence type="ECO:0000256" key="4">
    <source>
        <dbReference type="ARBA" id="ARBA00022475"/>
    </source>
</evidence>
<evidence type="ECO:0000256" key="7">
    <source>
        <dbReference type="ARBA" id="ARBA00023136"/>
    </source>
</evidence>
<reference evidence="10 11" key="1">
    <citation type="journal article" date="2019" name="bioRxiv">
        <title>Bacteria contribute to plant secondary compound degradation in a generalist herbivore system.</title>
        <authorList>
            <person name="Francoeur C.B."/>
            <person name="Khadempour L."/>
            <person name="Moreira-Soto R.D."/>
            <person name="Gotting K."/>
            <person name="Book A.J."/>
            <person name="Pinto-Tomas A.A."/>
            <person name="Keefover-Ring K."/>
            <person name="Currie C.R."/>
        </authorList>
    </citation>
    <scope>NUCLEOTIDE SEQUENCE [LARGE SCALE GENOMIC DNA]</scope>
    <source>
        <strain evidence="10">Acro-835</strain>
    </source>
</reference>
<comment type="subunit">
    <text evidence="8">Component of the lipopolysaccharide transport and assembly complex. The LptBFG transporter is composed of two ATP-binding proteins (LptB) and two transmembrane proteins (LptF and LptG).</text>
</comment>
<evidence type="ECO:0000256" key="2">
    <source>
        <dbReference type="ARBA" id="ARBA00004651"/>
    </source>
</evidence>
<comment type="function">
    <text evidence="1">Part of the ABC transporter complex LptBFG involved in the translocation of lipopolysaccharide (LPS) from the inner membrane to the outer membrane.</text>
</comment>
<feature type="transmembrane region" description="Helical" evidence="9">
    <location>
        <begin position="64"/>
        <end position="84"/>
    </location>
</feature>
<feature type="transmembrane region" description="Helical" evidence="9">
    <location>
        <begin position="96"/>
        <end position="117"/>
    </location>
</feature>
<name>A0ABX0RC38_9GAMM</name>
<comment type="similarity">
    <text evidence="3">Belongs to the LptF/LptG family.</text>
</comment>
<comment type="caution">
    <text evidence="10">The sequence shown here is derived from an EMBL/GenBank/DDBJ whole genome shotgun (WGS) entry which is preliminary data.</text>
</comment>
<dbReference type="Proteomes" id="UP001515683">
    <property type="component" value="Unassembled WGS sequence"/>
</dbReference>
<proteinExistence type="inferred from homology"/>
<keyword evidence="7 9" id="KW-0472">Membrane</keyword>
<evidence type="ECO:0000256" key="1">
    <source>
        <dbReference type="ARBA" id="ARBA00002265"/>
    </source>
</evidence>
<keyword evidence="6 9" id="KW-1133">Transmembrane helix</keyword>
<dbReference type="Pfam" id="PF03739">
    <property type="entry name" value="LptF_LptG"/>
    <property type="match status" value="1"/>
</dbReference>
<dbReference type="NCBIfam" id="TIGR04408">
    <property type="entry name" value="LptG_lptG"/>
    <property type="match status" value="1"/>
</dbReference>
<feature type="transmembrane region" description="Helical" evidence="9">
    <location>
        <begin position="305"/>
        <end position="321"/>
    </location>
</feature>
<keyword evidence="11" id="KW-1185">Reference proteome</keyword>
<dbReference type="InterPro" id="IPR005495">
    <property type="entry name" value="LptG/LptF_permease"/>
</dbReference>
<feature type="transmembrane region" description="Helical" evidence="9">
    <location>
        <begin position="275"/>
        <end position="293"/>
    </location>
</feature>
<protein>
    <submittedName>
        <fullName evidence="10">LPS export ABC transporter permease LptG</fullName>
    </submittedName>
</protein>
<comment type="subcellular location">
    <subcellularLocation>
        <location evidence="2">Cell membrane</location>
        <topology evidence="2">Multi-pass membrane protein</topology>
    </subcellularLocation>
</comment>
<evidence type="ECO:0000256" key="5">
    <source>
        <dbReference type="ARBA" id="ARBA00022692"/>
    </source>
</evidence>